<reference evidence="1 2" key="1">
    <citation type="submission" date="2016-10" db="EMBL/GenBank/DDBJ databases">
        <authorList>
            <person name="de Groot N.N."/>
        </authorList>
    </citation>
    <scope>NUCLEOTIDE SEQUENCE [LARGE SCALE GENOMIC DNA]</scope>
    <source>
        <strain evidence="1 2">CGMCC 1.6762</strain>
    </source>
</reference>
<proteinExistence type="predicted"/>
<gene>
    <name evidence="1" type="ORF">SAMN04488126_103154</name>
</gene>
<name>A0A1G7A165_9BACL</name>
<sequence>MKGNKVRSLYIRVITDCHTRYANRTGPAGQMQGGPVFVHLPIIKRKDNIQKYIAPGTQS</sequence>
<dbReference type="AlphaFoldDB" id="A0A1G7A165"/>
<evidence type="ECO:0000313" key="1">
    <source>
        <dbReference type="EMBL" id="SDE08654.1"/>
    </source>
</evidence>
<evidence type="ECO:0000313" key="2">
    <source>
        <dbReference type="Proteomes" id="UP000198823"/>
    </source>
</evidence>
<protein>
    <submittedName>
        <fullName evidence="1">Uncharacterized protein</fullName>
    </submittedName>
</protein>
<dbReference type="STRING" id="426756.SAMN04488126_103154"/>
<organism evidence="1 2">
    <name type="scientific">Bhargavaea beijingensis</name>
    <dbReference type="NCBI Taxonomy" id="426756"/>
    <lineage>
        <taxon>Bacteria</taxon>
        <taxon>Bacillati</taxon>
        <taxon>Bacillota</taxon>
        <taxon>Bacilli</taxon>
        <taxon>Bacillales</taxon>
        <taxon>Caryophanaceae</taxon>
        <taxon>Bhargavaea</taxon>
    </lineage>
</organism>
<accession>A0A1G7A165</accession>
<dbReference type="Proteomes" id="UP000198823">
    <property type="component" value="Unassembled WGS sequence"/>
</dbReference>
<dbReference type="EMBL" id="FNAR01000003">
    <property type="protein sequence ID" value="SDE08654.1"/>
    <property type="molecule type" value="Genomic_DNA"/>
</dbReference>